<accession>A0A7C5QCA2</accession>
<organism evidence="1">
    <name type="scientific">Caldiarchaeum subterraneum</name>
    <dbReference type="NCBI Taxonomy" id="311458"/>
    <lineage>
        <taxon>Archaea</taxon>
        <taxon>Nitrososphaerota</taxon>
        <taxon>Candidatus Caldarchaeales</taxon>
        <taxon>Candidatus Caldarchaeaceae</taxon>
        <taxon>Candidatus Caldarchaeum</taxon>
    </lineage>
</organism>
<protein>
    <submittedName>
        <fullName evidence="1">Uncharacterized protein</fullName>
    </submittedName>
</protein>
<gene>
    <name evidence="1" type="ORF">ENM11_00940</name>
</gene>
<evidence type="ECO:0000313" key="1">
    <source>
        <dbReference type="EMBL" id="HHK67708.1"/>
    </source>
</evidence>
<sequence length="83" mass="9338">MSLAHSSGTTVLLRRLMVPMGFEEAGNRILPRDNGVGRRFRELKDRTGRFYNINSKTVKNIEEIATVTVLIHNILLKTRTGGV</sequence>
<dbReference type="AlphaFoldDB" id="A0A7C5QCA2"/>
<proteinExistence type="predicted"/>
<name>A0A7C5QCA2_CALS0</name>
<reference evidence="1" key="1">
    <citation type="journal article" date="2020" name="mSystems">
        <title>Genome- and Community-Level Interaction Insights into Carbon Utilization and Element Cycling Functions of Hydrothermarchaeota in Hydrothermal Sediment.</title>
        <authorList>
            <person name="Zhou Z."/>
            <person name="Liu Y."/>
            <person name="Xu W."/>
            <person name="Pan J."/>
            <person name="Luo Z.H."/>
            <person name="Li M."/>
        </authorList>
    </citation>
    <scope>NUCLEOTIDE SEQUENCE [LARGE SCALE GENOMIC DNA]</scope>
    <source>
        <strain evidence="1">SpSt-1056</strain>
    </source>
</reference>
<comment type="caution">
    <text evidence="1">The sequence shown here is derived from an EMBL/GenBank/DDBJ whole genome shotgun (WGS) entry which is preliminary data.</text>
</comment>
<dbReference type="EMBL" id="DRWN01000011">
    <property type="protein sequence ID" value="HHK67708.1"/>
    <property type="molecule type" value="Genomic_DNA"/>
</dbReference>